<dbReference type="Gene3D" id="1.20.80.10">
    <property type="match status" value="1"/>
</dbReference>
<dbReference type="InterPro" id="IPR000798">
    <property type="entry name" value="Ez/rad/moesin-like"/>
</dbReference>
<dbReference type="OrthoDB" id="6589456at2759"/>
<dbReference type="Pfam" id="PF00373">
    <property type="entry name" value="FERM_M"/>
    <property type="match status" value="1"/>
</dbReference>
<evidence type="ECO:0000256" key="3">
    <source>
        <dbReference type="ARBA" id="ARBA00043944"/>
    </source>
</evidence>
<dbReference type="Gene3D" id="3.10.20.90">
    <property type="entry name" value="Phosphatidylinositol 3-kinase Catalytic Subunit, Chain A, domain 1"/>
    <property type="match status" value="1"/>
</dbReference>
<feature type="compositionally biased region" description="Basic and acidic residues" evidence="4">
    <location>
        <begin position="987"/>
        <end position="1006"/>
    </location>
</feature>
<dbReference type="Gene3D" id="2.30.29.30">
    <property type="entry name" value="Pleckstrin-homology domain (PH domain)/Phosphotyrosine-binding domain (PTB)"/>
    <property type="match status" value="1"/>
</dbReference>
<protein>
    <recommendedName>
        <fullName evidence="2">Moesin/ezrin/radixin homolog 1</fullName>
    </recommendedName>
</protein>
<dbReference type="EMBL" id="UYRX01001322">
    <property type="protein sequence ID" value="VDK89187.1"/>
    <property type="molecule type" value="Genomic_DNA"/>
</dbReference>
<dbReference type="SUPFAM" id="SSF50729">
    <property type="entry name" value="PH domain-like"/>
    <property type="match status" value="1"/>
</dbReference>
<feature type="non-terminal residue" evidence="6">
    <location>
        <position position="1021"/>
    </location>
</feature>
<feature type="compositionally biased region" description="Basic and acidic residues" evidence="4">
    <location>
        <begin position="688"/>
        <end position="702"/>
    </location>
</feature>
<sequence>MGKKESEDEIANAEQTPDQQLATVEFLDSTKHIFYVSKKAEGGQLYDKVCAFLGLSEKDYFALCFIDSNGNHQWIYDDKRISKQLKGHPWDFSFQVKFYPPEPETLADDRTRHLLSLQVQHDISTGRLPATLATYALLGSYVVQSLRGDYEPSLQYVDFLRSCDLAPVPNETLYEKVEELHKHHKGETSAEADLHYLEIAKKLSMYGVQLFHAKDGKSTPVQIGVSAHGINVYLDQIRVHRFLWQNIVKIGYRRNVFVIKVKPGELERNESTVAFKLPDYEAAKRVWKCGVEHHTFFRLIQPEGKPRKSLFRWGSVRFRYQGRTQFQSKMASQMFFGNHPVQRSHSLRVTENDGNVPVPVSISQTLPPFYSESGTERRLGWDDSQIILPEKIYSTYTTEAMQSRDNNAFPIGDIKVGSTKYTSGKSLDNIYPSGIFTTSVATTTTSSAITTAISTTATVTSTTFPKYFESDGSSHSVRTTGDTLPSKHEFLHGHVHGEPRYLSDNMPERRQDLSAMPRREIPVEDKAVVYHPGHYEEEITESRGGGFREPPVEAGDDFVLVYKPKSGSTGKIFHQSGEETDILVKEEDIETYPLDHFANIHRPRFPRFVSGRKDLEVFGQRKYLKADDVVDKPRENGRQMNDKGKYPTNEELKGPVLHIERSMEMPTQPIRVGTYIHKQGYYGTTKPSRTDIHEKGVREDRPRHSKKREKSPTKLTKKKKAEAKEKEKDTIKILITDHAPVDHTPVDEHENKTKIIAPIHVETYNVESSGRELEKKAYLKESKPAASGIEVYRSFDSDMKEAYDSTQMEQAHRLFFNTSDSSRGRPGAYGIPSTSYGEVVHSIKHEKELQFLPIHEYAMVYHPGMSNIKDLKHRKLLVQKDQKAISSKASANEEVQIDKGKKWLKTDRTSEFEIQKPAHKIKHKEKLAKSVDAQDAKSESTSKKMTTVLRPGDDQSKRSSTKKESVLEKFDLSKDKQTPPPIIGIPDIRKTEGRSRRVDGSKDAKELLPPTSGMLDTGEPE</sequence>
<dbReference type="SMART" id="SM00295">
    <property type="entry name" value="B41"/>
    <property type="match status" value="1"/>
</dbReference>
<dbReference type="InterPro" id="IPR011993">
    <property type="entry name" value="PH-like_dom_sf"/>
</dbReference>
<dbReference type="InterPro" id="IPR019749">
    <property type="entry name" value="Band_41_domain"/>
</dbReference>
<dbReference type="PROSITE" id="PS00660">
    <property type="entry name" value="FERM_1"/>
    <property type="match status" value="1"/>
</dbReference>
<dbReference type="InterPro" id="IPR014352">
    <property type="entry name" value="FERM/acyl-CoA-bd_prot_sf"/>
</dbReference>
<feature type="region of interest" description="Disordered" evidence="4">
    <location>
        <begin position="918"/>
        <end position="1021"/>
    </location>
</feature>
<dbReference type="STRING" id="42156.A0A3P6TTT7"/>
<evidence type="ECO:0000259" key="5">
    <source>
        <dbReference type="PROSITE" id="PS50057"/>
    </source>
</evidence>
<dbReference type="PRINTS" id="PR00661">
    <property type="entry name" value="ERMFAMILY"/>
</dbReference>
<evidence type="ECO:0000256" key="4">
    <source>
        <dbReference type="SAM" id="MobiDB-lite"/>
    </source>
</evidence>
<dbReference type="AlphaFoldDB" id="A0A3P6TTT7"/>
<dbReference type="InterPro" id="IPR018979">
    <property type="entry name" value="FERM_N"/>
</dbReference>
<dbReference type="GO" id="GO:0005912">
    <property type="term" value="C:adherens junction"/>
    <property type="evidence" value="ECO:0007669"/>
    <property type="project" value="UniProtKB-SubCell"/>
</dbReference>
<dbReference type="SUPFAM" id="SSF54236">
    <property type="entry name" value="Ubiquitin-like"/>
    <property type="match status" value="1"/>
</dbReference>
<dbReference type="Pfam" id="PF09379">
    <property type="entry name" value="FERM_N"/>
    <property type="match status" value="1"/>
</dbReference>
<dbReference type="PANTHER" id="PTHR23280">
    <property type="entry name" value="4.1 G PROTEIN"/>
    <property type="match status" value="1"/>
</dbReference>
<dbReference type="InterPro" id="IPR019748">
    <property type="entry name" value="FERM_central"/>
</dbReference>
<evidence type="ECO:0000256" key="1">
    <source>
        <dbReference type="ARBA" id="ARBA00004536"/>
    </source>
</evidence>
<feature type="compositionally biased region" description="Basic and acidic residues" evidence="4">
    <location>
        <begin position="927"/>
        <end position="942"/>
    </location>
</feature>
<dbReference type="InterPro" id="IPR029071">
    <property type="entry name" value="Ubiquitin-like_domsf"/>
</dbReference>
<dbReference type="InterPro" id="IPR019747">
    <property type="entry name" value="FERM_CS"/>
</dbReference>
<dbReference type="PROSITE" id="PS00661">
    <property type="entry name" value="FERM_2"/>
    <property type="match status" value="1"/>
</dbReference>
<reference evidence="6 7" key="1">
    <citation type="submission" date="2018-08" db="EMBL/GenBank/DDBJ databases">
        <authorList>
            <person name="Laetsch R D."/>
            <person name="Stevens L."/>
            <person name="Kumar S."/>
            <person name="Blaxter L. M."/>
        </authorList>
    </citation>
    <scope>NUCLEOTIDE SEQUENCE [LARGE SCALE GENOMIC DNA]</scope>
</reference>
<evidence type="ECO:0000313" key="6">
    <source>
        <dbReference type="EMBL" id="VDK89187.1"/>
    </source>
</evidence>
<dbReference type="SMART" id="SM01196">
    <property type="entry name" value="FERM_C"/>
    <property type="match status" value="1"/>
</dbReference>
<dbReference type="GO" id="GO:0031032">
    <property type="term" value="P:actomyosin structure organization"/>
    <property type="evidence" value="ECO:0007669"/>
    <property type="project" value="TreeGrafter"/>
</dbReference>
<accession>A0A3P6TTT7</accession>
<dbReference type="InterPro" id="IPR035963">
    <property type="entry name" value="FERM_2"/>
</dbReference>
<feature type="region of interest" description="Disordered" evidence="4">
    <location>
        <begin position="681"/>
        <end position="726"/>
    </location>
</feature>
<name>A0A3P6TTT7_LITSI</name>
<keyword evidence="7" id="KW-1185">Reference proteome</keyword>
<dbReference type="PROSITE" id="PS50057">
    <property type="entry name" value="FERM_3"/>
    <property type="match status" value="1"/>
</dbReference>
<feature type="compositionally biased region" description="Basic residues" evidence="4">
    <location>
        <begin position="703"/>
        <end position="721"/>
    </location>
</feature>
<dbReference type="Pfam" id="PF09380">
    <property type="entry name" value="FERM_C"/>
    <property type="match status" value="1"/>
</dbReference>
<dbReference type="InterPro" id="IPR014847">
    <property type="entry name" value="FA"/>
</dbReference>
<gene>
    <name evidence="6" type="ORF">NLS_LOCUS9022</name>
</gene>
<dbReference type="CDD" id="cd14473">
    <property type="entry name" value="FERM_B-lobe"/>
    <property type="match status" value="1"/>
</dbReference>
<dbReference type="PANTHER" id="PTHR23280:SF21">
    <property type="entry name" value="PROTEIN 4.1 HOMOLOG"/>
    <property type="match status" value="1"/>
</dbReference>
<dbReference type="GO" id="GO:0008092">
    <property type="term" value="F:cytoskeletal protein binding"/>
    <property type="evidence" value="ECO:0007669"/>
    <property type="project" value="InterPro"/>
</dbReference>
<dbReference type="GO" id="GO:0005886">
    <property type="term" value="C:plasma membrane"/>
    <property type="evidence" value="ECO:0007669"/>
    <property type="project" value="TreeGrafter"/>
</dbReference>
<evidence type="ECO:0000256" key="2">
    <source>
        <dbReference type="ARBA" id="ARBA00022025"/>
    </source>
</evidence>
<feature type="compositionally biased region" description="Basic and acidic residues" evidence="4">
    <location>
        <begin position="951"/>
        <end position="977"/>
    </location>
</feature>
<comment type="subcellular location">
    <subcellularLocation>
        <location evidence="1">Cell junction</location>
        <location evidence="1">Adherens junction</location>
    </subcellularLocation>
    <subcellularLocation>
        <location evidence="3">Cell projection</location>
        <location evidence="3">Rhabdomere</location>
    </subcellularLocation>
</comment>
<dbReference type="CDD" id="cd01765">
    <property type="entry name" value="FERM_F0_F1"/>
    <property type="match status" value="1"/>
</dbReference>
<evidence type="ECO:0000313" key="7">
    <source>
        <dbReference type="Proteomes" id="UP000277928"/>
    </source>
</evidence>
<dbReference type="SUPFAM" id="SSF47031">
    <property type="entry name" value="Second domain of FERM"/>
    <property type="match status" value="1"/>
</dbReference>
<dbReference type="SMART" id="SM01195">
    <property type="entry name" value="FA"/>
    <property type="match status" value="1"/>
</dbReference>
<dbReference type="InterPro" id="IPR000299">
    <property type="entry name" value="FERM_domain"/>
</dbReference>
<feature type="domain" description="FERM" evidence="5">
    <location>
        <begin position="20"/>
        <end position="301"/>
    </location>
</feature>
<dbReference type="Proteomes" id="UP000277928">
    <property type="component" value="Unassembled WGS sequence"/>
</dbReference>
<dbReference type="PRINTS" id="PR00935">
    <property type="entry name" value="BAND41"/>
</dbReference>
<dbReference type="FunFam" id="2.30.29.30:FF:000002">
    <property type="entry name" value="Band 4.1-like protein 5 isoform 1"/>
    <property type="match status" value="1"/>
</dbReference>
<proteinExistence type="predicted"/>
<dbReference type="GO" id="GO:0005856">
    <property type="term" value="C:cytoskeleton"/>
    <property type="evidence" value="ECO:0007669"/>
    <property type="project" value="TreeGrafter"/>
</dbReference>
<organism evidence="6 7">
    <name type="scientific">Litomosoides sigmodontis</name>
    <name type="common">Filarial nematode worm</name>
    <dbReference type="NCBI Taxonomy" id="42156"/>
    <lineage>
        <taxon>Eukaryota</taxon>
        <taxon>Metazoa</taxon>
        <taxon>Ecdysozoa</taxon>
        <taxon>Nematoda</taxon>
        <taxon>Chromadorea</taxon>
        <taxon>Rhabditida</taxon>
        <taxon>Spirurina</taxon>
        <taxon>Spiruromorpha</taxon>
        <taxon>Filarioidea</taxon>
        <taxon>Onchocercidae</taxon>
        <taxon>Litomosoides</taxon>
    </lineage>
</organism>
<dbReference type="InterPro" id="IPR018980">
    <property type="entry name" value="FERM_PH-like_C"/>
</dbReference>